<evidence type="ECO:0000256" key="7">
    <source>
        <dbReference type="PROSITE-ProRule" id="PRU00418"/>
    </source>
</evidence>
<evidence type="ECO:0000256" key="3">
    <source>
        <dbReference type="ARBA" id="ARBA00022679"/>
    </source>
</evidence>
<evidence type="ECO:0000313" key="8">
    <source>
        <dbReference type="EMBL" id="KNE21460.1"/>
    </source>
</evidence>
<keyword evidence="4" id="KW-0598">Phosphotransferase system</keyword>
<keyword evidence="6" id="KW-0479">Metal-binding</keyword>
<dbReference type="SUPFAM" id="SSF46973">
    <property type="entry name" value="Enzyme IIa from lactose specific PTS, IIa-lac"/>
    <property type="match status" value="1"/>
</dbReference>
<comment type="caution">
    <text evidence="8">The sequence shown here is derived from an EMBL/GenBank/DDBJ whole genome shotgun (WGS) entry which is preliminary data.</text>
</comment>
<reference evidence="9" key="1">
    <citation type="submission" date="2015-07" db="EMBL/GenBank/DDBJ databases">
        <title>Fjat-10053 dsm26.</title>
        <authorList>
            <person name="Liu B."/>
            <person name="Wang J."/>
            <person name="Zhu Y."/>
            <person name="Liu G."/>
            <person name="Chen Q."/>
            <person name="Chen Z."/>
            <person name="Lan J."/>
            <person name="Che J."/>
            <person name="Ge C."/>
            <person name="Shi H."/>
            <person name="Pan Z."/>
            <person name="Liu X."/>
        </authorList>
    </citation>
    <scope>NUCLEOTIDE SEQUENCE [LARGE SCALE GENOMIC DNA]</scope>
    <source>
        <strain evidence="9">DSM 26</strain>
    </source>
</reference>
<comment type="cofactor">
    <cofactor evidence="6">
        <name>Mg(2+)</name>
        <dbReference type="ChEBI" id="CHEBI:18420"/>
    </cofactor>
    <text evidence="6">Binds 1 Mg(2+) ion per trimer.</text>
</comment>
<keyword evidence="3" id="KW-0808">Transferase</keyword>
<sequence length="102" mass="11483">MDMNESGFKIIMHSGDARSHTMEALKNVRKGNFEKAEQLLKDADDQLLQAHKIQTSLLHQEANGRKVDLSIIFVHAQDHLMTAMLAKDLATEIIAMQQDKAL</sequence>
<dbReference type="EMBL" id="LGTO01000005">
    <property type="protein sequence ID" value="KNE21460.1"/>
    <property type="molecule type" value="Genomic_DNA"/>
</dbReference>
<keyword evidence="6" id="KW-0460">Magnesium</keyword>
<evidence type="ECO:0000256" key="2">
    <source>
        <dbReference type="ARBA" id="ARBA00022597"/>
    </source>
</evidence>
<name>A0A0L0QS21_VIRPA</name>
<evidence type="ECO:0000256" key="6">
    <source>
        <dbReference type="PIRSR" id="PIRSR000699-2"/>
    </source>
</evidence>
<dbReference type="Gene3D" id="1.20.58.80">
    <property type="entry name" value="Phosphotransferase system, lactose/cellobiose-type IIA subunit"/>
    <property type="match status" value="1"/>
</dbReference>
<dbReference type="PANTHER" id="PTHR34382:SF7">
    <property type="entry name" value="PTS SYSTEM N,N'-DIACETYLCHITOBIOSE-SPECIFIC EIIA COMPONENT"/>
    <property type="match status" value="1"/>
</dbReference>
<dbReference type="Proteomes" id="UP000036780">
    <property type="component" value="Unassembled WGS sequence"/>
</dbReference>
<keyword evidence="2" id="KW-0762">Sugar transport</keyword>
<feature type="active site" description="Tele-phosphohistidine intermediate" evidence="5">
    <location>
        <position position="75"/>
    </location>
</feature>
<evidence type="ECO:0000313" key="9">
    <source>
        <dbReference type="Proteomes" id="UP000036780"/>
    </source>
</evidence>
<dbReference type="OrthoDB" id="350602at2"/>
<dbReference type="CDD" id="cd00215">
    <property type="entry name" value="PTS_IIA_lac"/>
    <property type="match status" value="1"/>
</dbReference>
<protein>
    <recommendedName>
        <fullName evidence="10">PTS cellobiose transporter subunit IIA</fullName>
    </recommendedName>
</protein>
<evidence type="ECO:0000256" key="5">
    <source>
        <dbReference type="PIRSR" id="PIRSR000699-1"/>
    </source>
</evidence>
<dbReference type="GeneID" id="66872789"/>
<evidence type="ECO:0000256" key="1">
    <source>
        <dbReference type="ARBA" id="ARBA00022448"/>
    </source>
</evidence>
<dbReference type="GO" id="GO:0046872">
    <property type="term" value="F:metal ion binding"/>
    <property type="evidence" value="ECO:0007669"/>
    <property type="project" value="UniProtKB-KW"/>
</dbReference>
<dbReference type="PIRSF" id="PIRSF000699">
    <property type="entry name" value="PTS_IILac_III"/>
    <property type="match status" value="1"/>
</dbReference>
<keyword evidence="9" id="KW-1185">Reference proteome</keyword>
<dbReference type="PATRIC" id="fig|1473.5.peg.4491"/>
<dbReference type="PANTHER" id="PTHR34382">
    <property type="entry name" value="PTS SYSTEM N,N'-DIACETYLCHITOBIOSE-SPECIFIC EIIA COMPONENT"/>
    <property type="match status" value="1"/>
</dbReference>
<dbReference type="GO" id="GO:0009401">
    <property type="term" value="P:phosphoenolpyruvate-dependent sugar phosphotransferase system"/>
    <property type="evidence" value="ECO:0007669"/>
    <property type="project" value="UniProtKB-KW"/>
</dbReference>
<dbReference type="RefSeq" id="WP_050350889.1">
    <property type="nucleotide sequence ID" value="NZ_BOSN01000004.1"/>
</dbReference>
<feature type="modified residue" description="Phosphohistidine; by HPr" evidence="7">
    <location>
        <position position="75"/>
    </location>
</feature>
<dbReference type="AlphaFoldDB" id="A0A0L0QS21"/>
<gene>
    <name evidence="8" type="ORF">AFK71_07310</name>
</gene>
<evidence type="ECO:0000256" key="4">
    <source>
        <dbReference type="ARBA" id="ARBA00022683"/>
    </source>
</evidence>
<feature type="binding site" evidence="6">
    <location>
        <position position="78"/>
    </location>
    <ligand>
        <name>Mg(2+)</name>
        <dbReference type="ChEBI" id="CHEBI:18420"/>
        <note>ligand shared between all trimeric partners</note>
    </ligand>
</feature>
<proteinExistence type="predicted"/>
<dbReference type="GO" id="GO:0016740">
    <property type="term" value="F:transferase activity"/>
    <property type="evidence" value="ECO:0007669"/>
    <property type="project" value="UniProtKB-KW"/>
</dbReference>
<evidence type="ECO:0008006" key="10">
    <source>
        <dbReference type="Google" id="ProtNLM"/>
    </source>
</evidence>
<dbReference type="InterPro" id="IPR003188">
    <property type="entry name" value="PTS_IIA_lac/cel"/>
</dbReference>
<organism evidence="8 9">
    <name type="scientific">Virgibacillus pantothenticus</name>
    <dbReference type="NCBI Taxonomy" id="1473"/>
    <lineage>
        <taxon>Bacteria</taxon>
        <taxon>Bacillati</taxon>
        <taxon>Bacillota</taxon>
        <taxon>Bacilli</taxon>
        <taxon>Bacillales</taxon>
        <taxon>Bacillaceae</taxon>
        <taxon>Virgibacillus</taxon>
    </lineage>
</organism>
<dbReference type="PROSITE" id="PS51095">
    <property type="entry name" value="PTS_EIIA_TYPE_3"/>
    <property type="match status" value="1"/>
</dbReference>
<dbReference type="Pfam" id="PF02255">
    <property type="entry name" value="PTS_IIA"/>
    <property type="match status" value="1"/>
</dbReference>
<accession>A0A0L0QS21</accession>
<keyword evidence="1" id="KW-0813">Transport</keyword>
<dbReference type="InterPro" id="IPR036542">
    <property type="entry name" value="PTS_IIA_lac/cel_sf"/>
</dbReference>